<dbReference type="EMBL" id="PYSW02000050">
    <property type="protein sequence ID" value="KAG2373822.1"/>
    <property type="molecule type" value="Genomic_DNA"/>
</dbReference>
<dbReference type="InterPro" id="IPR011333">
    <property type="entry name" value="SKP1/BTB/POZ_sf"/>
</dbReference>
<dbReference type="AlphaFoldDB" id="A0AA88KIE2"/>
<evidence type="ECO:0000256" key="1">
    <source>
        <dbReference type="PROSITE-ProRule" id="PRU00175"/>
    </source>
</evidence>
<feature type="domain" description="RING-type" evidence="4">
    <location>
        <begin position="60"/>
        <end position="95"/>
    </location>
</feature>
<dbReference type="SMART" id="SM00584">
    <property type="entry name" value="TLDc"/>
    <property type="match status" value="1"/>
</dbReference>
<dbReference type="Pfam" id="PF13576">
    <property type="entry name" value="Pentapeptide_3"/>
    <property type="match status" value="1"/>
</dbReference>
<dbReference type="GeneID" id="68104161"/>
<evidence type="ECO:0000256" key="3">
    <source>
        <dbReference type="SAM" id="MobiDB-lite"/>
    </source>
</evidence>
<keyword evidence="7" id="KW-1185">Reference proteome</keyword>
<dbReference type="Pfam" id="PF00805">
    <property type="entry name" value="Pentapeptide"/>
    <property type="match status" value="1"/>
</dbReference>
<dbReference type="Proteomes" id="UP000816034">
    <property type="component" value="Unassembled WGS sequence"/>
</dbReference>
<evidence type="ECO:0000259" key="5">
    <source>
        <dbReference type="PROSITE" id="PS51886"/>
    </source>
</evidence>
<dbReference type="Gene3D" id="2.160.20.80">
    <property type="entry name" value="E3 ubiquitin-protein ligase SopA"/>
    <property type="match status" value="4"/>
</dbReference>
<dbReference type="PROSITE" id="PS51886">
    <property type="entry name" value="TLDC"/>
    <property type="match status" value="1"/>
</dbReference>
<dbReference type="SMART" id="SM00184">
    <property type="entry name" value="RING"/>
    <property type="match status" value="1"/>
</dbReference>
<dbReference type="RefSeq" id="XP_044542996.1">
    <property type="nucleotide sequence ID" value="XM_044687392.1"/>
</dbReference>
<sequence>MRHLNPETPSLDPSTEESGKQSPASASVITKNNESQLAEKITSKSFNYVNIEMIDKELTCPICFLPFYDPVVHSLCQNTFCRDCVSSLQKCPICSEGEFMSEKVSVAKIVRNQLDKLQVFCSMCKNAVNRGELKDHQEKYCPLHDAYAQVEQLKRDLQQQFEEKVVKLELEFHDRTQQLEHNLLEKDEQQKKENSLYLEEEKNKLVQEKNEMLKQTDQMKQQLALERKELQEEKLSRYKFEYSNKPIHLNVGGSVLTVSLGHFLRNEREPENVFEKMFTGEFPLYETPCTTFTDKVFFVDCSPAIFEEIYHWLKFGTIGMSKNNEILKENVMKQAKMFRLVNLVKELEMLEEENGSSSTTKKLKVSQSEFTSMVKKSKSLKTPLSLSGMDLRNLVLQNINLANSEIVSSNFSRMNLKDLKLNNSILNGCNFSGCDLTNVDFSCCDLRMSNFCGAQLCSTNFTNANLQGCLFDRETAFVSTKLEGADLSNTSLKGVKFEDYSFISMIFAHWDLTQVEMKKCIFDGCNFDNTKLFKSSFIASTFRNIDFKNVISNGDVSFASCLMEKCNFQSHSNALFQHTNCCGTLFTNCSFNNVDLRTVLLDNGTRTTQCTMQQVNLSGRSDVKCFIEGGNSFTNCNFSSCHFNDCEMDHTTIFSACDLSGVNFDNTQLRRLNFMNSNFSSASFKNANLQECNLQGCTMKGCNLQDCVMKGSNLQNAVIENCDLNRCDMKDCNMKGLIISKCQPENVFHTSTLLNSTSAFLISHSLKLKNGDKGRLLYRGSRDGFTSHAFHSKCDSKSPTLTIIKSAEHNQIFGGFTTQTWNDNQWKRDTEAFIFKYHDSTCTFEILPVTKSDNAIYTYSSYLAYFGGSDIFIAEKCNENTYSNSDLGHSYSIPASLKKQNLKYGDAQVRSYLAGSYQFRVSEIEVYQV</sequence>
<comment type="caution">
    <text evidence="6">The sequence shown here is derived from an EMBL/GenBank/DDBJ whole genome shotgun (WGS) entry which is preliminary data.</text>
</comment>
<dbReference type="Gene3D" id="3.30.710.10">
    <property type="entry name" value="Potassium Channel Kv1.1, Chain A"/>
    <property type="match status" value="1"/>
</dbReference>
<dbReference type="InterPro" id="IPR006571">
    <property type="entry name" value="TLDc_dom"/>
</dbReference>
<accession>A0AA88KIE2</accession>
<feature type="region of interest" description="Disordered" evidence="3">
    <location>
        <begin position="1"/>
        <end position="31"/>
    </location>
</feature>
<keyword evidence="1" id="KW-0863">Zinc-finger</keyword>
<feature type="coiled-coil region" evidence="2">
    <location>
        <begin position="198"/>
        <end position="233"/>
    </location>
</feature>
<dbReference type="Pfam" id="PF13599">
    <property type="entry name" value="Pentapeptide_4"/>
    <property type="match status" value="1"/>
</dbReference>
<feature type="domain" description="TLDc" evidence="5">
    <location>
        <begin position="752"/>
        <end position="929"/>
    </location>
</feature>
<dbReference type="Gene3D" id="3.30.40.10">
    <property type="entry name" value="Zinc/RING finger domain, C3HC4 (zinc finger)"/>
    <property type="match status" value="1"/>
</dbReference>
<feature type="compositionally biased region" description="Polar residues" evidence="3">
    <location>
        <begin position="20"/>
        <end position="31"/>
    </location>
</feature>
<dbReference type="GO" id="GO:0008270">
    <property type="term" value="F:zinc ion binding"/>
    <property type="evidence" value="ECO:0007669"/>
    <property type="project" value="UniProtKB-KW"/>
</dbReference>
<dbReference type="InterPro" id="IPR013083">
    <property type="entry name" value="Znf_RING/FYVE/PHD"/>
</dbReference>
<protein>
    <submittedName>
        <fullName evidence="6">Uncharacterized protein</fullName>
    </submittedName>
</protein>
<dbReference type="SUPFAM" id="SSF141571">
    <property type="entry name" value="Pentapeptide repeat-like"/>
    <property type="match status" value="3"/>
</dbReference>
<keyword evidence="1" id="KW-0479">Metal-binding</keyword>
<gene>
    <name evidence="6" type="ORF">C9374_011707</name>
</gene>
<keyword evidence="1" id="KW-0862">Zinc</keyword>
<organism evidence="6 7">
    <name type="scientific">Naegleria lovaniensis</name>
    <name type="common">Amoeba</name>
    <dbReference type="NCBI Taxonomy" id="51637"/>
    <lineage>
        <taxon>Eukaryota</taxon>
        <taxon>Discoba</taxon>
        <taxon>Heterolobosea</taxon>
        <taxon>Tetramitia</taxon>
        <taxon>Eutetramitia</taxon>
        <taxon>Vahlkampfiidae</taxon>
        <taxon>Naegleria</taxon>
    </lineage>
</organism>
<dbReference type="InterPro" id="IPR001841">
    <property type="entry name" value="Znf_RING"/>
</dbReference>
<evidence type="ECO:0000256" key="2">
    <source>
        <dbReference type="SAM" id="Coils"/>
    </source>
</evidence>
<dbReference type="InterPro" id="IPR001646">
    <property type="entry name" value="5peptide_repeat"/>
</dbReference>
<evidence type="ECO:0000313" key="7">
    <source>
        <dbReference type="Proteomes" id="UP000816034"/>
    </source>
</evidence>
<evidence type="ECO:0000259" key="4">
    <source>
        <dbReference type="PROSITE" id="PS50089"/>
    </source>
</evidence>
<dbReference type="InterPro" id="IPR051082">
    <property type="entry name" value="Pentapeptide-BTB/POZ_domain"/>
</dbReference>
<dbReference type="PROSITE" id="PS50089">
    <property type="entry name" value="ZF_RING_2"/>
    <property type="match status" value="1"/>
</dbReference>
<reference evidence="6 7" key="1">
    <citation type="journal article" date="2018" name="BMC Genomics">
        <title>The genome of Naegleria lovaniensis, the basis for a comparative approach to unravel pathogenicity factors of the human pathogenic amoeba N. fowleri.</title>
        <authorList>
            <person name="Liechti N."/>
            <person name="Schurch N."/>
            <person name="Bruggmann R."/>
            <person name="Wittwer M."/>
        </authorList>
    </citation>
    <scope>NUCLEOTIDE SEQUENCE [LARGE SCALE GENOMIC DNA]</scope>
    <source>
        <strain evidence="6 7">ATCC 30569</strain>
    </source>
</reference>
<name>A0AA88KIE2_NAELO</name>
<proteinExistence type="predicted"/>
<dbReference type="PANTHER" id="PTHR14136:SF17">
    <property type="entry name" value="BTB_POZ DOMAIN-CONTAINING PROTEIN KCTD9"/>
    <property type="match status" value="1"/>
</dbReference>
<dbReference type="SUPFAM" id="SSF54695">
    <property type="entry name" value="POZ domain"/>
    <property type="match status" value="1"/>
</dbReference>
<dbReference type="PANTHER" id="PTHR14136">
    <property type="entry name" value="BTB_POZ DOMAIN-CONTAINING PROTEIN KCTD9"/>
    <property type="match status" value="1"/>
</dbReference>
<dbReference type="SUPFAM" id="SSF57850">
    <property type="entry name" value="RING/U-box"/>
    <property type="match status" value="1"/>
</dbReference>
<evidence type="ECO:0000313" key="6">
    <source>
        <dbReference type="EMBL" id="KAG2373822.1"/>
    </source>
</evidence>
<dbReference type="Pfam" id="PF07534">
    <property type="entry name" value="TLD"/>
    <property type="match status" value="1"/>
</dbReference>
<keyword evidence="2" id="KW-0175">Coiled coil</keyword>